<protein>
    <recommendedName>
        <fullName evidence="3">3-oxoacyl-ACP synthase</fullName>
    </recommendedName>
</protein>
<dbReference type="RefSeq" id="WP_105981812.1">
    <property type="nucleotide sequence ID" value="NZ_MQUC01000003.1"/>
</dbReference>
<reference evidence="1 2" key="1">
    <citation type="submission" date="2016-11" db="EMBL/GenBank/DDBJ databases">
        <title>Trade-off between light-utilization and light-protection in marine flavobacteria.</title>
        <authorList>
            <person name="Kumagai Y."/>
        </authorList>
    </citation>
    <scope>NUCLEOTIDE SEQUENCE [LARGE SCALE GENOMIC DNA]</scope>
    <source>
        <strain evidence="1 2">JCM 17109</strain>
    </source>
</reference>
<accession>A0A2S9WR52</accession>
<dbReference type="AlphaFoldDB" id="A0A2S9WR52"/>
<evidence type="ECO:0000313" key="2">
    <source>
        <dbReference type="Proteomes" id="UP000239532"/>
    </source>
</evidence>
<evidence type="ECO:0008006" key="3">
    <source>
        <dbReference type="Google" id="ProtNLM"/>
    </source>
</evidence>
<comment type="caution">
    <text evidence="1">The sequence shown here is derived from an EMBL/GenBank/DDBJ whole genome shotgun (WGS) entry which is preliminary data.</text>
</comment>
<name>A0A2S9WR52_9FLAO</name>
<dbReference type="Proteomes" id="UP000239532">
    <property type="component" value="Unassembled WGS sequence"/>
</dbReference>
<evidence type="ECO:0000313" key="1">
    <source>
        <dbReference type="EMBL" id="PRP65948.1"/>
    </source>
</evidence>
<dbReference type="EMBL" id="MQUC01000003">
    <property type="protein sequence ID" value="PRP65948.1"/>
    <property type="molecule type" value="Genomic_DNA"/>
</dbReference>
<proteinExistence type="predicted"/>
<dbReference type="OrthoDB" id="667380at2"/>
<keyword evidence="2" id="KW-1185">Reference proteome</keyword>
<organism evidence="1 2">
    <name type="scientific">Nonlabens agnitus</name>
    <dbReference type="NCBI Taxonomy" id="870484"/>
    <lineage>
        <taxon>Bacteria</taxon>
        <taxon>Pseudomonadati</taxon>
        <taxon>Bacteroidota</taxon>
        <taxon>Flavobacteriia</taxon>
        <taxon>Flavobacteriales</taxon>
        <taxon>Flavobacteriaceae</taxon>
        <taxon>Nonlabens</taxon>
    </lineage>
</organism>
<sequence length="155" mass="17522">MDETSWIQFKTAIHNKCLEIVQQQLDTIQSSMDQLMEAKSNETKSSAGDKYETGMAMIQNQEDLYKRQQIDAKQRWNVLQSIDSQVTNNSIGTGTLVHLSTGWFYIAVAIGKIEVDHKEVYIISKASPLGTLLRGKREADSLIFNQKTILINSIL</sequence>
<gene>
    <name evidence="1" type="ORF">BST86_02025</name>
</gene>